<reference evidence="3 4" key="1">
    <citation type="submission" date="2019-11" db="EMBL/GenBank/DDBJ databases">
        <title>Identification of a novel strain.</title>
        <authorList>
            <person name="Xu Q."/>
            <person name="Wang G."/>
        </authorList>
    </citation>
    <scope>NUCLEOTIDE SEQUENCE [LARGE SCALE GENOMIC DNA]</scope>
    <source>
        <strain evidence="4">xq</strain>
    </source>
</reference>
<name>A0A6I3KR56_9HYPH</name>
<evidence type="ECO:0000256" key="2">
    <source>
        <dbReference type="SAM" id="Phobius"/>
    </source>
</evidence>
<evidence type="ECO:0000313" key="3">
    <source>
        <dbReference type="EMBL" id="MTD95201.1"/>
    </source>
</evidence>
<feature type="compositionally biased region" description="Basic residues" evidence="1">
    <location>
        <begin position="642"/>
        <end position="656"/>
    </location>
</feature>
<gene>
    <name evidence="3" type="ORF">GIW81_12745</name>
</gene>
<proteinExistence type="predicted"/>
<feature type="transmembrane region" description="Helical" evidence="2">
    <location>
        <begin position="104"/>
        <end position="127"/>
    </location>
</feature>
<keyword evidence="2" id="KW-1133">Transmembrane helix</keyword>
<keyword evidence="4" id="KW-1185">Reference proteome</keyword>
<evidence type="ECO:0000256" key="1">
    <source>
        <dbReference type="SAM" id="MobiDB-lite"/>
    </source>
</evidence>
<sequence>MSLRTGAPWSRTRTTTGGFGHEAPSDWADPDAPKRDWKKLVLIVGLAGLSWVATYVGMLELIESNMGSLPLVHKLIIGFSVAMLMTMVVWLLDQMFSPVDWFTRLAYIFGYVFLTIISIGFGFGFYWKVLESRAEAGRSAESAVGQVQSSLHAAATRLEQLQATLVQLSTMSTDKATLERDKGTSCPNSSPGDGPRRKMRDEDAARFNFASEFVKGRVGAIKGDMGALDAELAKIVSNDTSIIDAHGTRNEFMRTLGRRLDMTVTGFNAFRTDPQLRQIRTDLADRAERTTIDGGNGKHIVCPDAQLQVAVRGVVRAIDQLPTLEKPEIAAVEGSEATIEAFRRLTATFFGLLSFELPPSADELRELQQRAVQSIENPGSLHALNHEAVGLSKRDYIPLGVAVFVDLCLLLVSIGRPMNRFVATRQSMIEAERGPVFPILSRFSEIHNHDELRRTFDVFREVIFESGGTYYVAVPLNAPLGHPQREQLRRDAQALANLCYALEGQGVLARPWKIAPGLVATRKLRRQGSKFIECYRDNHVAPVPRAARALKSLFIADRLADDRPAFRIYAFKSGAWPELILGAVMGAAGSIEAERRRQEHVKPTVEEVAEVRAEFEREVSAAAKPRRAGIDTSGLDSELMVRRRTRKRPNIFKHRPGAAPEPRHTLSIGPAPEERRREPGLRPTPAAGDKAFRQRFGSYAGLAEAELTTYRDVDDAPEHANSNTERPESDEAAVVVPFPAPAQAAVAPPRPATSFAERIATALAAEPLTEAVDGRPTIGVELRRETATFHVPVSEASLPEALMKLSGGAYRLEAEAALPQLEMSPAAPVAAQLIEEAEAIALQDESTPQDFESADFEPPRVLRKMVD</sequence>
<comment type="caution">
    <text evidence="3">The sequence shown here is derived from an EMBL/GenBank/DDBJ whole genome shotgun (WGS) entry which is preliminary data.</text>
</comment>
<feature type="region of interest" description="Disordered" evidence="1">
    <location>
        <begin position="1"/>
        <end position="27"/>
    </location>
</feature>
<dbReference type="Proteomes" id="UP000440694">
    <property type="component" value="Unassembled WGS sequence"/>
</dbReference>
<feature type="transmembrane region" description="Helical" evidence="2">
    <location>
        <begin position="40"/>
        <end position="59"/>
    </location>
</feature>
<feature type="region of interest" description="Disordered" evidence="1">
    <location>
        <begin position="710"/>
        <end position="731"/>
    </location>
</feature>
<dbReference type="AlphaFoldDB" id="A0A6I3KR56"/>
<organism evidence="3 4">
    <name type="scientific">Hyphomicrobium album</name>
    <dbReference type="NCBI Taxonomy" id="2665159"/>
    <lineage>
        <taxon>Bacteria</taxon>
        <taxon>Pseudomonadati</taxon>
        <taxon>Pseudomonadota</taxon>
        <taxon>Alphaproteobacteria</taxon>
        <taxon>Hyphomicrobiales</taxon>
        <taxon>Hyphomicrobiaceae</taxon>
        <taxon>Hyphomicrobium</taxon>
    </lineage>
</organism>
<feature type="region of interest" description="Disordered" evidence="1">
    <location>
        <begin position="174"/>
        <end position="199"/>
    </location>
</feature>
<feature type="region of interest" description="Disordered" evidence="1">
    <location>
        <begin position="843"/>
        <end position="867"/>
    </location>
</feature>
<dbReference type="RefSeq" id="WP_154739766.1">
    <property type="nucleotide sequence ID" value="NZ_WMBQ01000002.1"/>
</dbReference>
<keyword evidence="2" id="KW-0472">Membrane</keyword>
<protein>
    <submittedName>
        <fullName evidence="3">Uncharacterized protein</fullName>
    </submittedName>
</protein>
<feature type="region of interest" description="Disordered" evidence="1">
    <location>
        <begin position="624"/>
        <end position="691"/>
    </location>
</feature>
<keyword evidence="2" id="KW-0812">Transmembrane</keyword>
<evidence type="ECO:0000313" key="4">
    <source>
        <dbReference type="Proteomes" id="UP000440694"/>
    </source>
</evidence>
<feature type="compositionally biased region" description="Basic and acidic residues" evidence="1">
    <location>
        <begin position="857"/>
        <end position="867"/>
    </location>
</feature>
<dbReference type="EMBL" id="WMBQ01000002">
    <property type="protein sequence ID" value="MTD95201.1"/>
    <property type="molecule type" value="Genomic_DNA"/>
</dbReference>
<accession>A0A6I3KR56</accession>
<feature type="transmembrane region" description="Helical" evidence="2">
    <location>
        <begin position="71"/>
        <end position="92"/>
    </location>
</feature>